<feature type="domain" description="Condensation" evidence="1">
    <location>
        <begin position="34"/>
        <end position="342"/>
    </location>
</feature>
<dbReference type="AlphaFoldDB" id="A0A161LHF1"/>
<dbReference type="InterPro" id="IPR001242">
    <property type="entry name" value="Condensation_dom"/>
</dbReference>
<dbReference type="PANTHER" id="PTHR45527:SF1">
    <property type="entry name" value="FATTY ACID SYNTHASE"/>
    <property type="match status" value="1"/>
</dbReference>
<evidence type="ECO:0000313" key="2">
    <source>
        <dbReference type="EMBL" id="GAT67114.1"/>
    </source>
</evidence>
<gene>
    <name evidence="2" type="ORF">PS9374_02767</name>
</gene>
<protein>
    <submittedName>
        <fullName evidence="2">Non-ribosomal peptide synthase</fullName>
    </submittedName>
</protein>
<accession>A0A161LHF1</accession>
<organism evidence="2 3">
    <name type="scientific">Planomonospora sphaerica</name>
    <dbReference type="NCBI Taxonomy" id="161355"/>
    <lineage>
        <taxon>Bacteria</taxon>
        <taxon>Bacillati</taxon>
        <taxon>Actinomycetota</taxon>
        <taxon>Actinomycetes</taxon>
        <taxon>Streptosporangiales</taxon>
        <taxon>Streptosporangiaceae</taxon>
        <taxon>Planomonospora</taxon>
    </lineage>
</organism>
<dbReference type="Proteomes" id="UP000077701">
    <property type="component" value="Unassembled WGS sequence"/>
</dbReference>
<keyword evidence="3" id="KW-1185">Reference proteome</keyword>
<dbReference type="OrthoDB" id="2472181at2"/>
<dbReference type="GO" id="GO:0008610">
    <property type="term" value="P:lipid biosynthetic process"/>
    <property type="evidence" value="ECO:0007669"/>
    <property type="project" value="UniProtKB-ARBA"/>
</dbReference>
<dbReference type="SUPFAM" id="SSF52777">
    <property type="entry name" value="CoA-dependent acyltransferases"/>
    <property type="match status" value="2"/>
</dbReference>
<dbReference type="GO" id="GO:0031177">
    <property type="term" value="F:phosphopantetheine binding"/>
    <property type="evidence" value="ECO:0007669"/>
    <property type="project" value="TreeGrafter"/>
</dbReference>
<dbReference type="GO" id="GO:0043041">
    <property type="term" value="P:amino acid activation for nonribosomal peptide biosynthetic process"/>
    <property type="evidence" value="ECO:0007669"/>
    <property type="project" value="TreeGrafter"/>
</dbReference>
<dbReference type="STRING" id="161355.PS9374_02767"/>
<dbReference type="GO" id="GO:0044550">
    <property type="term" value="P:secondary metabolite biosynthetic process"/>
    <property type="evidence" value="ECO:0007669"/>
    <property type="project" value="TreeGrafter"/>
</dbReference>
<evidence type="ECO:0000313" key="3">
    <source>
        <dbReference type="Proteomes" id="UP000077701"/>
    </source>
</evidence>
<reference evidence="3" key="2">
    <citation type="submission" date="2016-04" db="EMBL/GenBank/DDBJ databases">
        <title>Planomonospora sphaerica JCM9374 whole genome shotgun sequence.</title>
        <authorList>
            <person name="Suzuki T."/>
            <person name="Dohra H."/>
            <person name="Kodani S."/>
        </authorList>
    </citation>
    <scope>NUCLEOTIDE SEQUENCE [LARGE SCALE GENOMIC DNA]</scope>
    <source>
        <strain evidence="3">JCM 9374</strain>
    </source>
</reference>
<dbReference type="Pfam" id="PF00668">
    <property type="entry name" value="Condensation"/>
    <property type="match status" value="1"/>
</dbReference>
<dbReference type="RefSeq" id="WP_068897220.1">
    <property type="nucleotide sequence ID" value="NZ_BDCX01000006.1"/>
</dbReference>
<dbReference type="Gene3D" id="3.30.559.30">
    <property type="entry name" value="Nonribosomal peptide synthetase, condensation domain"/>
    <property type="match status" value="1"/>
</dbReference>
<dbReference type="InterPro" id="IPR023213">
    <property type="entry name" value="CAT-like_dom_sf"/>
</dbReference>
<evidence type="ECO:0000259" key="1">
    <source>
        <dbReference type="Pfam" id="PF00668"/>
    </source>
</evidence>
<reference evidence="2 3" key="1">
    <citation type="journal article" date="2016" name="Genome Announc.">
        <title>Draft Genome Sequence of Planomonospora sphaerica JCM9374, a Rare Actinomycete.</title>
        <authorList>
            <person name="Dohra H."/>
            <person name="Suzuki T."/>
            <person name="Inoue Y."/>
            <person name="Kodani S."/>
        </authorList>
    </citation>
    <scope>NUCLEOTIDE SEQUENCE [LARGE SCALE GENOMIC DNA]</scope>
    <source>
        <strain evidence="2 3">JCM 9374</strain>
    </source>
</reference>
<dbReference type="GO" id="GO:0003824">
    <property type="term" value="F:catalytic activity"/>
    <property type="evidence" value="ECO:0007669"/>
    <property type="project" value="InterPro"/>
</dbReference>
<dbReference type="Gene3D" id="3.30.559.10">
    <property type="entry name" value="Chloramphenicol acetyltransferase-like domain"/>
    <property type="match status" value="1"/>
</dbReference>
<dbReference type="CDD" id="cd19539">
    <property type="entry name" value="SgcC5_NRPS-like"/>
    <property type="match status" value="1"/>
</dbReference>
<dbReference type="PANTHER" id="PTHR45527">
    <property type="entry name" value="NONRIBOSOMAL PEPTIDE SYNTHETASE"/>
    <property type="match status" value="1"/>
</dbReference>
<proteinExistence type="predicted"/>
<comment type="caution">
    <text evidence="2">The sequence shown here is derived from an EMBL/GenBank/DDBJ whole genome shotgun (WGS) entry which is preliminary data.</text>
</comment>
<dbReference type="GO" id="GO:0005737">
    <property type="term" value="C:cytoplasm"/>
    <property type="evidence" value="ECO:0007669"/>
    <property type="project" value="TreeGrafter"/>
</dbReference>
<dbReference type="EMBL" id="BDCX01000006">
    <property type="protein sequence ID" value="GAT67114.1"/>
    <property type="molecule type" value="Genomic_DNA"/>
</dbReference>
<name>A0A161LHF1_9ACTN</name>
<sequence length="452" mass="49562">MTTVAPAEQIPLSFHQEFLCAFDTGTTEGPFGPRYHVVGAWRLRGELDLGALEAALRDVVDRHEALRTVIVRDRGRPYQSVLAPCPPELSVRDLRGCAPEERERRAEELLNEVESETNDAGELPLIRAVVGRFDDTDAVLVLNAHHTAADAWSIDVILRDLLACHAARARGAAPDLPPVPQYRDHARHERENAAGPAAAAARAYWRERLRDASITALRTDRPRSAGAPKATSWHRFAVDAEVASATVSLAGELKSSPFMVLFAAYQVFLRGLTGTDDLVVPTFTPGRGNARFHETVGSFINFLPLRTDLSGCETVRDVVRRTRQTCLGAYSHDIPFVQILEEAPALMAPVASDDLQVSAFQAISSPYLAADERAGGLRYSKLWRRTLSQEVGSDVPDGILWTLHIGPSNDMVGSLGFNGNRFDADTMSGMLADFLRLLRRAVTAPDTALRRL</sequence>